<protein>
    <recommendedName>
        <fullName evidence="10">Cation ABC transporter permease</fullName>
    </recommendedName>
</protein>
<dbReference type="GO" id="GO:0010043">
    <property type="term" value="P:response to zinc ion"/>
    <property type="evidence" value="ECO:0007669"/>
    <property type="project" value="TreeGrafter"/>
</dbReference>
<dbReference type="Proteomes" id="UP000179129">
    <property type="component" value="Unassembled WGS sequence"/>
</dbReference>
<dbReference type="InterPro" id="IPR001626">
    <property type="entry name" value="ABC_TroCD"/>
</dbReference>
<evidence type="ECO:0008006" key="10">
    <source>
        <dbReference type="Google" id="ProtNLM"/>
    </source>
</evidence>
<dbReference type="GO" id="GO:0055085">
    <property type="term" value="P:transmembrane transport"/>
    <property type="evidence" value="ECO:0007669"/>
    <property type="project" value="InterPro"/>
</dbReference>
<comment type="subcellular location">
    <subcellularLocation>
        <location evidence="6">Cell membrane</location>
        <topology evidence="6">Multi-pass membrane protein</topology>
    </subcellularLocation>
    <subcellularLocation>
        <location evidence="1">Membrane</location>
        <topology evidence="1">Multi-pass membrane protein</topology>
    </subcellularLocation>
</comment>
<gene>
    <name evidence="8" type="ORF">A3F83_04270</name>
</gene>
<evidence type="ECO:0000256" key="7">
    <source>
        <dbReference type="SAM" id="Phobius"/>
    </source>
</evidence>
<dbReference type="EMBL" id="MFIX01000155">
    <property type="protein sequence ID" value="OGG03233.1"/>
    <property type="molecule type" value="Genomic_DNA"/>
</dbReference>
<keyword evidence="6" id="KW-0813">Transport</keyword>
<dbReference type="PANTHER" id="PTHR30477:SF0">
    <property type="entry name" value="METAL TRANSPORT SYSTEM MEMBRANE PROTEIN TM_0125-RELATED"/>
    <property type="match status" value="1"/>
</dbReference>
<feature type="transmembrane region" description="Helical" evidence="7">
    <location>
        <begin position="38"/>
        <end position="56"/>
    </location>
</feature>
<sequence>MFALWDFVFFRNAALAAVLCGVGCSVIGVFIVCMRIPLIGVAMSHAALAGAVIALLTGLNPAWCAFGLAVACSLAIGPLADRSRMDPNISLGVIFSLMMGLAFLGIGLAPEPKNEMLGLVWGNILLLSHADLIRMAAVTAAGLLLIMLFYKEFRAVLFSRTLAAAVGIRERLVYYLLLVLCGATVTVNLDTVGGLMLFSMIVNPAAAAWQFTYRLGSMFVISAVLGVISAGSGILLSAAFDLPAGACVVICSSLIFGLSLALSPKRRSAAHGPRN</sequence>
<proteinExistence type="inferred from homology"/>
<evidence type="ECO:0000256" key="1">
    <source>
        <dbReference type="ARBA" id="ARBA00004141"/>
    </source>
</evidence>
<dbReference type="Pfam" id="PF00950">
    <property type="entry name" value="ABC-3"/>
    <property type="match status" value="1"/>
</dbReference>
<reference evidence="8 9" key="1">
    <citation type="journal article" date="2016" name="Nat. Commun.">
        <title>Thousands of microbial genomes shed light on interconnected biogeochemical processes in an aquifer system.</title>
        <authorList>
            <person name="Anantharaman K."/>
            <person name="Brown C.T."/>
            <person name="Hug L.A."/>
            <person name="Sharon I."/>
            <person name="Castelle C.J."/>
            <person name="Probst A.J."/>
            <person name="Thomas B.C."/>
            <person name="Singh A."/>
            <person name="Wilkins M.J."/>
            <person name="Karaoz U."/>
            <person name="Brodie E.L."/>
            <person name="Williams K.H."/>
            <person name="Hubbard S.S."/>
            <person name="Banfield J.F."/>
        </authorList>
    </citation>
    <scope>NUCLEOTIDE SEQUENCE [LARGE SCALE GENOMIC DNA]</scope>
</reference>
<dbReference type="STRING" id="1817867.A3F83_04270"/>
<keyword evidence="5 7" id="KW-0472">Membrane</keyword>
<evidence type="ECO:0000313" key="9">
    <source>
        <dbReference type="Proteomes" id="UP000179129"/>
    </source>
</evidence>
<organism evidence="8 9">
    <name type="scientific">Candidatus Glassbacteria bacterium RIFCSPLOWO2_12_FULL_58_11</name>
    <dbReference type="NCBI Taxonomy" id="1817867"/>
    <lineage>
        <taxon>Bacteria</taxon>
        <taxon>Candidatus Glassiibacteriota</taxon>
    </lineage>
</organism>
<dbReference type="GO" id="GO:0043190">
    <property type="term" value="C:ATP-binding cassette (ABC) transporter complex"/>
    <property type="evidence" value="ECO:0007669"/>
    <property type="project" value="InterPro"/>
</dbReference>
<accession>A0A1F5YT31</accession>
<evidence type="ECO:0000256" key="3">
    <source>
        <dbReference type="ARBA" id="ARBA00022692"/>
    </source>
</evidence>
<dbReference type="PANTHER" id="PTHR30477">
    <property type="entry name" value="ABC-TRANSPORTER METAL-BINDING PROTEIN"/>
    <property type="match status" value="1"/>
</dbReference>
<evidence type="ECO:0000256" key="5">
    <source>
        <dbReference type="ARBA" id="ARBA00023136"/>
    </source>
</evidence>
<feature type="transmembrane region" description="Helical" evidence="7">
    <location>
        <begin position="172"/>
        <end position="189"/>
    </location>
</feature>
<name>A0A1F5YT31_9BACT</name>
<comment type="similarity">
    <text evidence="2 6">Belongs to the ABC-3 integral membrane protein family.</text>
</comment>
<feature type="transmembrane region" description="Helical" evidence="7">
    <location>
        <begin position="132"/>
        <end position="151"/>
    </location>
</feature>
<evidence type="ECO:0000313" key="8">
    <source>
        <dbReference type="EMBL" id="OGG03233.1"/>
    </source>
</evidence>
<evidence type="ECO:0000256" key="6">
    <source>
        <dbReference type="RuleBase" id="RU003943"/>
    </source>
</evidence>
<feature type="transmembrane region" description="Helical" evidence="7">
    <location>
        <begin position="218"/>
        <end position="236"/>
    </location>
</feature>
<feature type="transmembrane region" description="Helical" evidence="7">
    <location>
        <begin position="195"/>
        <end position="211"/>
    </location>
</feature>
<feature type="transmembrane region" description="Helical" evidence="7">
    <location>
        <begin position="62"/>
        <end position="80"/>
    </location>
</feature>
<dbReference type="SUPFAM" id="SSF81345">
    <property type="entry name" value="ABC transporter involved in vitamin B12 uptake, BtuC"/>
    <property type="match status" value="1"/>
</dbReference>
<comment type="caution">
    <text evidence="8">The sequence shown here is derived from an EMBL/GenBank/DDBJ whole genome shotgun (WGS) entry which is preliminary data.</text>
</comment>
<keyword evidence="4 7" id="KW-1133">Transmembrane helix</keyword>
<evidence type="ECO:0000256" key="2">
    <source>
        <dbReference type="ARBA" id="ARBA00008034"/>
    </source>
</evidence>
<keyword evidence="3 6" id="KW-0812">Transmembrane</keyword>
<dbReference type="InterPro" id="IPR037294">
    <property type="entry name" value="ABC_BtuC-like"/>
</dbReference>
<feature type="transmembrane region" description="Helical" evidence="7">
    <location>
        <begin position="12"/>
        <end position="31"/>
    </location>
</feature>
<dbReference type="Gene3D" id="1.10.3470.10">
    <property type="entry name" value="ABC transporter involved in vitamin B12 uptake, BtuC"/>
    <property type="match status" value="1"/>
</dbReference>
<feature type="transmembrane region" description="Helical" evidence="7">
    <location>
        <begin position="89"/>
        <end position="109"/>
    </location>
</feature>
<evidence type="ECO:0000256" key="4">
    <source>
        <dbReference type="ARBA" id="ARBA00022989"/>
    </source>
</evidence>
<feature type="transmembrane region" description="Helical" evidence="7">
    <location>
        <begin position="242"/>
        <end position="262"/>
    </location>
</feature>
<dbReference type="AlphaFoldDB" id="A0A1F5YT31"/>